<keyword evidence="5" id="KW-1185">Reference proteome</keyword>
<dbReference type="GO" id="GO:0004016">
    <property type="term" value="F:adenylate cyclase activity"/>
    <property type="evidence" value="ECO:0007669"/>
    <property type="project" value="UniProtKB-ARBA"/>
</dbReference>
<sequence>MNDPLQWQRKSSRWVRWRSPDRVGLLLTAFLAASSAIAVALDYQGVQWLERHVQTLFFRWRGAVVPPEEVIILAIDNQSLAAAQKYLTDNNSAESYANLKLIESWPWRRAVYSVAIERLLSAGAKSISFDILFDLPSGYGEADDRRLQTMLQNRGDRVVLATAYLSNAGPEGEILERFEPISELKNSPIQLGLVNFSALEADGRVHRLGHIYGEEVLHPLGLEVLPPLADVALQVARINYPQPKGENIFFFGPQRTFKTIPFWQILVPDWWETFLQEETFKDKIVLIGSTSSTEFSDYYPTPFDEKMPGVEIHANAIATLLEGKSIALAFPNPGGRGLFVLFFVGGVGLAISRVRQSWRQAAWGGIGSVIWIGISYLTFTYGLLILPTMIPVGAIALTGFSFFASSTIHDKLEKRRLRNTLTRYVAEPVVKEILKEPDDFCTMLQGKKLKVAVLFSDIRGFTTLCFKMPPEQLIVQLNIYFHGMVEAIVGAGGTLDKFIGDAVMAEFGFPVSQGTKKDAMNAVRAALTMRQELARLRQYWRMEGRSPLFNGIGISYGEVVAGDIGSWRRREYAVLGDTVNVASRVEGLTKQLGTDILITESLYELVKNEVDAIDLGEHPLKGREESKVRLYSLVGLKGEDNGLYREVVGELRDYLERSSDS</sequence>
<dbReference type="Pfam" id="PF00211">
    <property type="entry name" value="Guanylate_cyc"/>
    <property type="match status" value="1"/>
</dbReference>
<organism evidence="4 5">
    <name type="scientific">Lusitaniella coriacea LEGE 07157</name>
    <dbReference type="NCBI Taxonomy" id="945747"/>
    <lineage>
        <taxon>Bacteria</taxon>
        <taxon>Bacillati</taxon>
        <taxon>Cyanobacteriota</taxon>
        <taxon>Cyanophyceae</taxon>
        <taxon>Spirulinales</taxon>
        <taxon>Lusitaniellaceae</taxon>
        <taxon>Lusitaniella</taxon>
    </lineage>
</organism>
<feature type="transmembrane region" description="Helical" evidence="2">
    <location>
        <begin position="390"/>
        <end position="408"/>
    </location>
</feature>
<feature type="domain" description="Guanylate cyclase" evidence="3">
    <location>
        <begin position="452"/>
        <end position="586"/>
    </location>
</feature>
<gene>
    <name evidence="4" type="ORF">IQ249_16815</name>
</gene>
<dbReference type="RefSeq" id="WP_194030646.1">
    <property type="nucleotide sequence ID" value="NZ_JADEWZ010000026.1"/>
</dbReference>
<dbReference type="SMART" id="SM00044">
    <property type="entry name" value="CYCc"/>
    <property type="match status" value="1"/>
</dbReference>
<dbReference type="InterPro" id="IPR050697">
    <property type="entry name" value="Adenylyl/Guanylyl_Cyclase_3/4"/>
</dbReference>
<comment type="similarity">
    <text evidence="1">Belongs to the adenylyl cyclase class-3 family.</text>
</comment>
<dbReference type="PANTHER" id="PTHR43081">
    <property type="entry name" value="ADENYLATE CYCLASE, TERMINAL-DIFFERENTIATION SPECIFIC-RELATED"/>
    <property type="match status" value="1"/>
</dbReference>
<feature type="transmembrane region" description="Helical" evidence="2">
    <location>
        <begin position="363"/>
        <end position="384"/>
    </location>
</feature>
<dbReference type="InterPro" id="IPR007890">
    <property type="entry name" value="CHASE2"/>
</dbReference>
<dbReference type="GO" id="GO:0035556">
    <property type="term" value="P:intracellular signal transduction"/>
    <property type="evidence" value="ECO:0007669"/>
    <property type="project" value="InterPro"/>
</dbReference>
<dbReference type="InterPro" id="IPR029787">
    <property type="entry name" value="Nucleotide_cyclase"/>
</dbReference>
<dbReference type="Gene3D" id="3.30.70.1230">
    <property type="entry name" value="Nucleotide cyclase"/>
    <property type="match status" value="1"/>
</dbReference>
<comment type="caution">
    <text evidence="4">The sequence shown here is derived from an EMBL/GenBank/DDBJ whole genome shotgun (WGS) entry which is preliminary data.</text>
</comment>
<dbReference type="Pfam" id="PF05226">
    <property type="entry name" value="CHASE2"/>
    <property type="match status" value="1"/>
</dbReference>
<protein>
    <submittedName>
        <fullName evidence="4">Adenylate/guanylate cyclase domain-containing protein</fullName>
    </submittedName>
</protein>
<name>A0A8J7DXZ7_9CYAN</name>
<dbReference type="CDD" id="cd07302">
    <property type="entry name" value="CHD"/>
    <property type="match status" value="1"/>
</dbReference>
<dbReference type="InterPro" id="IPR001054">
    <property type="entry name" value="A/G_cyclase"/>
</dbReference>
<reference evidence="4" key="1">
    <citation type="submission" date="2020-10" db="EMBL/GenBank/DDBJ databases">
        <authorList>
            <person name="Castelo-Branco R."/>
            <person name="Eusebio N."/>
            <person name="Adriana R."/>
            <person name="Vieira A."/>
            <person name="Brugerolle De Fraissinette N."/>
            <person name="Rezende De Castro R."/>
            <person name="Schneider M.P."/>
            <person name="Vasconcelos V."/>
            <person name="Leao P.N."/>
        </authorList>
    </citation>
    <scope>NUCLEOTIDE SEQUENCE</scope>
    <source>
        <strain evidence="4">LEGE 07157</strain>
    </source>
</reference>
<dbReference type="EMBL" id="JADEWZ010000026">
    <property type="protein sequence ID" value="MBE9117562.1"/>
    <property type="molecule type" value="Genomic_DNA"/>
</dbReference>
<evidence type="ECO:0000313" key="5">
    <source>
        <dbReference type="Proteomes" id="UP000654482"/>
    </source>
</evidence>
<keyword evidence="2" id="KW-0472">Membrane</keyword>
<dbReference type="PANTHER" id="PTHR43081:SF1">
    <property type="entry name" value="ADENYLATE CYCLASE, TERMINAL-DIFFERENTIATION SPECIFIC"/>
    <property type="match status" value="1"/>
</dbReference>
<dbReference type="AlphaFoldDB" id="A0A8J7DXZ7"/>
<dbReference type="SUPFAM" id="SSF55073">
    <property type="entry name" value="Nucleotide cyclase"/>
    <property type="match status" value="1"/>
</dbReference>
<evidence type="ECO:0000256" key="1">
    <source>
        <dbReference type="ARBA" id="ARBA00005381"/>
    </source>
</evidence>
<dbReference type="SMART" id="SM01080">
    <property type="entry name" value="CHASE2"/>
    <property type="match status" value="1"/>
</dbReference>
<evidence type="ECO:0000313" key="4">
    <source>
        <dbReference type="EMBL" id="MBE9117562.1"/>
    </source>
</evidence>
<evidence type="ECO:0000256" key="2">
    <source>
        <dbReference type="SAM" id="Phobius"/>
    </source>
</evidence>
<keyword evidence="2" id="KW-1133">Transmembrane helix</keyword>
<keyword evidence="2" id="KW-0812">Transmembrane</keyword>
<proteinExistence type="inferred from homology"/>
<feature type="transmembrane region" description="Helical" evidence="2">
    <location>
        <begin position="334"/>
        <end position="351"/>
    </location>
</feature>
<dbReference type="Proteomes" id="UP000654482">
    <property type="component" value="Unassembled WGS sequence"/>
</dbReference>
<evidence type="ECO:0000259" key="3">
    <source>
        <dbReference type="PROSITE" id="PS50125"/>
    </source>
</evidence>
<dbReference type="PROSITE" id="PS50125">
    <property type="entry name" value="GUANYLATE_CYCLASE_2"/>
    <property type="match status" value="1"/>
</dbReference>
<dbReference type="GO" id="GO:0009190">
    <property type="term" value="P:cyclic nucleotide biosynthetic process"/>
    <property type="evidence" value="ECO:0007669"/>
    <property type="project" value="InterPro"/>
</dbReference>
<accession>A0A8J7DXZ7</accession>